<dbReference type="EMBL" id="MK689364">
    <property type="protein sequence ID" value="QBZ70749.1"/>
    <property type="molecule type" value="Genomic_DNA"/>
</dbReference>
<gene>
    <name evidence="2" type="ORF">pETSU_168</name>
</gene>
<accession>A0A4D6DYK6</accession>
<evidence type="ECO:0000313" key="2">
    <source>
        <dbReference type="EMBL" id="QBZ70749.1"/>
    </source>
</evidence>
<name>A0A4D6DYK6_9CAUD</name>
<reference evidence="2 3" key="1">
    <citation type="submission" date="2019-03" db="EMBL/GenBank/DDBJ databases">
        <authorList>
            <person name="Kim S.G."/>
            <person name="Park S.C."/>
        </authorList>
    </citation>
    <scope>NUCLEOTIDE SEQUENCE [LARGE SCALE GENOMIC DNA]</scope>
</reference>
<keyword evidence="1" id="KW-1133">Transmembrane helix</keyword>
<feature type="transmembrane region" description="Helical" evidence="1">
    <location>
        <begin position="16"/>
        <end position="35"/>
    </location>
</feature>
<keyword evidence="3" id="KW-1185">Reference proteome</keyword>
<evidence type="ECO:0000256" key="1">
    <source>
        <dbReference type="SAM" id="Phobius"/>
    </source>
</evidence>
<protein>
    <submittedName>
        <fullName evidence="2">Uncharacterized protein</fullName>
    </submittedName>
</protein>
<keyword evidence="1" id="KW-0472">Membrane</keyword>
<sequence>MELLNNLNEFIHSGNGLLLVIGIVVWLGIGMVLFYKIFVMGLIGCTGKGDTPFILMYTIGCIVFWPGYLFWMFAGVIDIKAIFKKPQIKIRHKHKVTGGVYEKIAMAKHAIDISPSYPNNMLFAASKGKSGEPVMFYKRNDDTDFRYTGAINYGDIVVYKNLENNKYHLSTPEEFEQNFIKR</sequence>
<evidence type="ECO:0000313" key="3">
    <source>
        <dbReference type="Proteomes" id="UP000297195"/>
    </source>
</evidence>
<proteinExistence type="predicted"/>
<dbReference type="Proteomes" id="UP000297195">
    <property type="component" value="Segment"/>
</dbReference>
<keyword evidence="1" id="KW-0812">Transmembrane</keyword>
<feature type="transmembrane region" description="Helical" evidence="1">
    <location>
        <begin position="55"/>
        <end position="83"/>
    </location>
</feature>
<organism evidence="2 3">
    <name type="scientific">Edwardsiella phage pEt-SU</name>
    <dbReference type="NCBI Taxonomy" id="2562142"/>
    <lineage>
        <taxon>Viruses</taxon>
        <taxon>Duplodnaviria</taxon>
        <taxon>Heunggongvirae</taxon>
        <taxon>Uroviricota</taxon>
        <taxon>Caudoviricetes</taxon>
        <taxon>Chimalliviridae</taxon>
        <taxon>Petsuvirus</taxon>
        <taxon>Petsuvirus pEtSU</taxon>
    </lineage>
</organism>